<evidence type="ECO:0000313" key="1">
    <source>
        <dbReference type="EMBL" id="RGJ21375.1"/>
    </source>
</evidence>
<sequence>MDIITGYTGKAHVTAEQDRDINIGIFGKGSCVLRTGQQLNAVVISGNEIRITDGVLIHQGCAASIKKNTTNSVTIANGSQGMKRIDLIVARYTKNASSKVEAVEIKVIQGTPSESNPAVPPYTSGDIQGGDLTADMPLYQVEINGLTIADVKRLFTVQRSAAEFDTEVDGVKSTLSNRETIFINTTAQGADSDAYKTATLDLSQLKAGIAYAFALNVVSAINVEQYSQEVSCKLNEVDMGCNGNYYKLSSTFFGKCQNSDKLYVSAFKNGGSWTGVTIRGIFIPVD</sequence>
<accession>A0A3E4GMH9</accession>
<proteinExistence type="predicted"/>
<dbReference type="AlphaFoldDB" id="A0A3E4GMH9"/>
<reference evidence="1 2" key="1">
    <citation type="submission" date="2018-08" db="EMBL/GenBank/DDBJ databases">
        <title>A genome reference for cultivated species of the human gut microbiota.</title>
        <authorList>
            <person name="Zou Y."/>
            <person name="Xue W."/>
            <person name="Luo G."/>
        </authorList>
    </citation>
    <scope>NUCLEOTIDE SEQUENCE [LARGE SCALE GENOMIC DNA]</scope>
    <source>
        <strain evidence="1 2">TM07-19</strain>
    </source>
</reference>
<dbReference type="RefSeq" id="WP_117558870.1">
    <property type="nucleotide sequence ID" value="NZ_QSOV01000017.1"/>
</dbReference>
<evidence type="ECO:0000313" key="2">
    <source>
        <dbReference type="Proteomes" id="UP000260655"/>
    </source>
</evidence>
<name>A0A3E4GMH9_9FIRM</name>
<comment type="caution">
    <text evidence="1">The sequence shown here is derived from an EMBL/GenBank/DDBJ whole genome shotgun (WGS) entry which is preliminary data.</text>
</comment>
<dbReference type="Proteomes" id="UP000260655">
    <property type="component" value="Unassembled WGS sequence"/>
</dbReference>
<dbReference type="EMBL" id="QSOV01000017">
    <property type="protein sequence ID" value="RGJ21375.1"/>
    <property type="molecule type" value="Genomic_DNA"/>
</dbReference>
<protein>
    <submittedName>
        <fullName evidence="1">Uncharacterized protein</fullName>
    </submittedName>
</protein>
<organism evidence="1 2">
    <name type="scientific">Coprococcus comes</name>
    <dbReference type="NCBI Taxonomy" id="410072"/>
    <lineage>
        <taxon>Bacteria</taxon>
        <taxon>Bacillati</taxon>
        <taxon>Bacillota</taxon>
        <taxon>Clostridia</taxon>
        <taxon>Lachnospirales</taxon>
        <taxon>Lachnospiraceae</taxon>
        <taxon>Coprococcus</taxon>
    </lineage>
</organism>
<dbReference type="Gene3D" id="2.60.520.10">
    <property type="entry name" value="Phage fibre proteins"/>
    <property type="match status" value="1"/>
</dbReference>
<gene>
    <name evidence="1" type="ORF">DXD67_13225</name>
</gene>